<dbReference type="InterPro" id="IPR004813">
    <property type="entry name" value="OPT"/>
</dbReference>
<dbReference type="Pfam" id="PF03169">
    <property type="entry name" value="OPT"/>
    <property type="match status" value="1"/>
</dbReference>
<name>A0ABR3PJI0_9PEZI</name>
<protein>
    <recommendedName>
        <fullName evidence="13">Small oligopeptide transporter</fullName>
    </recommendedName>
</protein>
<proteinExistence type="inferred from homology"/>
<accession>A0ABR3PJI0</accession>
<sequence>MPSKWGFGSKPQPDPVSIIGEDPTHPHGNAEIVSSGSGFELRPGSGSGSMKKVSVDIPQKGFQNSSAEELAEEEAARRLKAFKRSAAWDPNIEDGDLEAVDNAVENHDTKGENILVGELVENSPYPEVRAAVRNYDVDLPCNTIRAWTIGMIMTTIGSGMNMLFSMRSPSITITSVVAQLVSYPVGVGWSYIFPDHEFQIGRVKFNFNPGPFNYKEHALIVIMANASYGGGAGYFTDILQAQVGFYGFDWGWGFAILLSFTTQCVGFGLAGLFRRWLVEPAQMIWPQNLVSTTFMYTLHDHSKTDPEKCNGWSISRYRYFFYVFVGAFVWYWFPGWIAQFLSVFAWITWIAPNNVTVNKIFGGVSGMSLLPMTFDWTQVTGYVFSPLIAPWHAIMNTLIGMVIFYWITAAGIHFSGTWYAEYLPFSDSSSYDNTANTYNVSRILTPEYTLDMAKYKEYSPLYLSTTFALCYGLSFAAISSVVVHVALFHGRDVWDRLHDTNGTLDDIHAKMMRKYNPIPWWWFMGILVPCIGGSFAVIYGWPTGMSWWSLIIAFLISTAWMIPIGMVQAITNVQLGLNVFTEFLIGYMQPGKPNAMMLFKTYGYITMTQGLYFAEDMKLGHYLKLPPRTMFFGQLIATLWSCVVQIAVFYWAMGAFEGICTPHQSNHFTCPGGRVFFNASVIWGLIGPQRIFSGGALYQNLQWFWLAGAILPVLIYFGARKWPKSGLRMLSAPLIFGGTGQIPPATPLNYLSWGIVGMFFNYFIRNRWRGWWMRFNYITSAGLDAGLAISTILIVLTLSLTQTSPPQWWGNNGALETMDYQDTAISHVLGEGETFGLTSW</sequence>
<evidence type="ECO:0000256" key="6">
    <source>
        <dbReference type="ARBA" id="ARBA00022927"/>
    </source>
</evidence>
<evidence type="ECO:0000256" key="2">
    <source>
        <dbReference type="ARBA" id="ARBA00008807"/>
    </source>
</evidence>
<evidence type="ECO:0000256" key="1">
    <source>
        <dbReference type="ARBA" id="ARBA00004141"/>
    </source>
</evidence>
<evidence type="ECO:0000256" key="3">
    <source>
        <dbReference type="ARBA" id="ARBA00022448"/>
    </source>
</evidence>
<dbReference type="EMBL" id="JBFMKM010000005">
    <property type="protein sequence ID" value="KAL1306294.1"/>
    <property type="molecule type" value="Genomic_DNA"/>
</dbReference>
<dbReference type="NCBIfam" id="TIGR00728">
    <property type="entry name" value="OPT_sfam"/>
    <property type="match status" value="1"/>
</dbReference>
<evidence type="ECO:0008006" key="13">
    <source>
        <dbReference type="Google" id="ProtNLM"/>
    </source>
</evidence>
<evidence type="ECO:0000256" key="10">
    <source>
        <dbReference type="SAM" id="Phobius"/>
    </source>
</evidence>
<keyword evidence="3" id="KW-0813">Transport</keyword>
<keyword evidence="6" id="KW-0653">Protein transport</keyword>
<dbReference type="Proteomes" id="UP001562354">
    <property type="component" value="Unassembled WGS sequence"/>
</dbReference>
<keyword evidence="12" id="KW-1185">Reference proteome</keyword>
<feature type="transmembrane region" description="Helical" evidence="10">
    <location>
        <begin position="631"/>
        <end position="653"/>
    </location>
</feature>
<comment type="subcellular location">
    <subcellularLocation>
        <location evidence="1">Membrane</location>
        <topology evidence="1">Multi-pass membrane protein</topology>
    </subcellularLocation>
</comment>
<evidence type="ECO:0000256" key="7">
    <source>
        <dbReference type="ARBA" id="ARBA00022989"/>
    </source>
</evidence>
<feature type="transmembrane region" description="Helical" evidence="10">
    <location>
        <begin position="398"/>
        <end position="420"/>
    </location>
</feature>
<feature type="transmembrane region" description="Helical" evidence="10">
    <location>
        <begin position="520"/>
        <end position="541"/>
    </location>
</feature>
<comment type="similarity">
    <text evidence="2">Belongs to the oligopeptide OPT transporter family.</text>
</comment>
<feature type="region of interest" description="Disordered" evidence="9">
    <location>
        <begin position="1"/>
        <end position="52"/>
    </location>
</feature>
<evidence type="ECO:0000256" key="9">
    <source>
        <dbReference type="SAM" id="MobiDB-lite"/>
    </source>
</evidence>
<dbReference type="NCBIfam" id="TIGR00727">
    <property type="entry name" value="ISP4_OPT"/>
    <property type="match status" value="1"/>
</dbReference>
<dbReference type="PANTHER" id="PTHR22601">
    <property type="entry name" value="ISP4 LIKE PROTEIN"/>
    <property type="match status" value="1"/>
</dbReference>
<feature type="transmembrane region" description="Helical" evidence="10">
    <location>
        <begin position="171"/>
        <end position="192"/>
    </location>
</feature>
<reference evidence="11 12" key="1">
    <citation type="submission" date="2024-07" db="EMBL/GenBank/DDBJ databases">
        <title>Draft sequence of the Neodothiora populina.</title>
        <authorList>
            <person name="Drown D.D."/>
            <person name="Schuette U.S."/>
            <person name="Buechlein A.B."/>
            <person name="Rusch D.R."/>
            <person name="Winton L.W."/>
            <person name="Adams G.A."/>
        </authorList>
    </citation>
    <scope>NUCLEOTIDE SEQUENCE [LARGE SCALE GENOMIC DNA]</scope>
    <source>
        <strain evidence="11 12">CPC 39397</strain>
    </source>
</reference>
<evidence type="ECO:0000313" key="12">
    <source>
        <dbReference type="Proteomes" id="UP001562354"/>
    </source>
</evidence>
<keyword evidence="7 10" id="KW-1133">Transmembrane helix</keyword>
<evidence type="ECO:0000256" key="8">
    <source>
        <dbReference type="ARBA" id="ARBA00023136"/>
    </source>
</evidence>
<organism evidence="11 12">
    <name type="scientific">Neodothiora populina</name>
    <dbReference type="NCBI Taxonomy" id="2781224"/>
    <lineage>
        <taxon>Eukaryota</taxon>
        <taxon>Fungi</taxon>
        <taxon>Dikarya</taxon>
        <taxon>Ascomycota</taxon>
        <taxon>Pezizomycotina</taxon>
        <taxon>Dothideomycetes</taxon>
        <taxon>Dothideomycetidae</taxon>
        <taxon>Dothideales</taxon>
        <taxon>Dothioraceae</taxon>
        <taxon>Neodothiora</taxon>
    </lineage>
</organism>
<feature type="transmembrane region" description="Helical" evidence="10">
    <location>
        <begin position="319"/>
        <end position="349"/>
    </location>
</feature>
<dbReference type="GeneID" id="95978079"/>
<keyword evidence="5" id="KW-0571">Peptide transport</keyword>
<feature type="transmembrane region" description="Helical" evidence="10">
    <location>
        <begin position="547"/>
        <end position="567"/>
    </location>
</feature>
<keyword evidence="8 10" id="KW-0472">Membrane</keyword>
<evidence type="ECO:0000313" key="11">
    <source>
        <dbReference type="EMBL" id="KAL1306294.1"/>
    </source>
</evidence>
<gene>
    <name evidence="11" type="ORF">AAFC00_004379</name>
</gene>
<evidence type="ECO:0000256" key="5">
    <source>
        <dbReference type="ARBA" id="ARBA00022856"/>
    </source>
</evidence>
<feature type="transmembrane region" description="Helical" evidence="10">
    <location>
        <begin position="250"/>
        <end position="273"/>
    </location>
</feature>
<keyword evidence="4 10" id="KW-0812">Transmembrane</keyword>
<feature type="transmembrane region" description="Helical" evidence="10">
    <location>
        <begin position="776"/>
        <end position="800"/>
    </location>
</feature>
<feature type="transmembrane region" description="Helical" evidence="10">
    <location>
        <begin position="748"/>
        <end position="764"/>
    </location>
</feature>
<feature type="transmembrane region" description="Helical" evidence="10">
    <location>
        <begin position="702"/>
        <end position="719"/>
    </location>
</feature>
<evidence type="ECO:0000256" key="4">
    <source>
        <dbReference type="ARBA" id="ARBA00022692"/>
    </source>
</evidence>
<dbReference type="InterPro" id="IPR004648">
    <property type="entry name" value="Oligpept_transpt"/>
</dbReference>
<dbReference type="RefSeq" id="XP_069202567.1">
    <property type="nucleotide sequence ID" value="XM_069344013.1"/>
</dbReference>
<comment type="caution">
    <text evidence="11">The sequence shown here is derived from an EMBL/GenBank/DDBJ whole genome shotgun (WGS) entry which is preliminary data.</text>
</comment>
<feature type="transmembrane region" description="Helical" evidence="10">
    <location>
        <begin position="461"/>
        <end position="488"/>
    </location>
</feature>